<name>A0AAE1VV57_9SOLA</name>
<comment type="caution">
    <text evidence="2">The sequence shown here is derived from an EMBL/GenBank/DDBJ whole genome shotgun (WGS) entry which is preliminary data.</text>
</comment>
<feature type="region of interest" description="Disordered" evidence="1">
    <location>
        <begin position="54"/>
        <end position="91"/>
    </location>
</feature>
<gene>
    <name evidence="2" type="ORF">RND71_004967</name>
</gene>
<keyword evidence="3" id="KW-1185">Reference proteome</keyword>
<dbReference type="EMBL" id="JAVYJV010000003">
    <property type="protein sequence ID" value="KAK4374290.1"/>
    <property type="molecule type" value="Genomic_DNA"/>
</dbReference>
<feature type="compositionally biased region" description="Polar residues" evidence="1">
    <location>
        <begin position="76"/>
        <end position="91"/>
    </location>
</feature>
<dbReference type="AlphaFoldDB" id="A0AAE1VV57"/>
<evidence type="ECO:0000256" key="1">
    <source>
        <dbReference type="SAM" id="MobiDB-lite"/>
    </source>
</evidence>
<evidence type="ECO:0000313" key="2">
    <source>
        <dbReference type="EMBL" id="KAK4374290.1"/>
    </source>
</evidence>
<accession>A0AAE1VV57</accession>
<organism evidence="2 3">
    <name type="scientific">Anisodus tanguticus</name>
    <dbReference type="NCBI Taxonomy" id="243964"/>
    <lineage>
        <taxon>Eukaryota</taxon>
        <taxon>Viridiplantae</taxon>
        <taxon>Streptophyta</taxon>
        <taxon>Embryophyta</taxon>
        <taxon>Tracheophyta</taxon>
        <taxon>Spermatophyta</taxon>
        <taxon>Magnoliopsida</taxon>
        <taxon>eudicotyledons</taxon>
        <taxon>Gunneridae</taxon>
        <taxon>Pentapetalae</taxon>
        <taxon>asterids</taxon>
        <taxon>lamiids</taxon>
        <taxon>Solanales</taxon>
        <taxon>Solanaceae</taxon>
        <taxon>Solanoideae</taxon>
        <taxon>Hyoscyameae</taxon>
        <taxon>Anisodus</taxon>
    </lineage>
</organism>
<dbReference type="Proteomes" id="UP001291623">
    <property type="component" value="Unassembled WGS sequence"/>
</dbReference>
<proteinExistence type="predicted"/>
<feature type="compositionally biased region" description="Acidic residues" evidence="1">
    <location>
        <begin position="60"/>
        <end position="70"/>
    </location>
</feature>
<sequence length="134" mass="15527">MKIHHRAFVRILRLKRKCVGVVKKIGIGNVANKKDGDDMKKDIEGVVHDENVDYEREMADREDEDDEDSPPGEVSLSRSQVEALSNGTSTDYDPFISEERVGRVAFRLRKEQRLPFKRFCLYIYDPSLQELFGH</sequence>
<evidence type="ECO:0000313" key="3">
    <source>
        <dbReference type="Proteomes" id="UP001291623"/>
    </source>
</evidence>
<protein>
    <submittedName>
        <fullName evidence="2">Uncharacterized protein</fullName>
    </submittedName>
</protein>
<reference evidence="2" key="1">
    <citation type="submission" date="2023-12" db="EMBL/GenBank/DDBJ databases">
        <title>Genome assembly of Anisodus tanguticus.</title>
        <authorList>
            <person name="Wang Y.-J."/>
        </authorList>
    </citation>
    <scope>NUCLEOTIDE SEQUENCE</scope>
    <source>
        <strain evidence="2">KB-2021</strain>
        <tissue evidence="2">Leaf</tissue>
    </source>
</reference>